<dbReference type="FunFam" id="3.40.980.10:FF:000001">
    <property type="entry name" value="Molybdopterin molybdenumtransferase"/>
    <property type="match status" value="1"/>
</dbReference>
<dbReference type="SUPFAM" id="SSF53218">
    <property type="entry name" value="Molybdenum cofactor biosynthesis proteins"/>
    <property type="match status" value="1"/>
</dbReference>
<dbReference type="InterPro" id="IPR036425">
    <property type="entry name" value="MoaB/Mog-like_dom_sf"/>
</dbReference>
<dbReference type="SMART" id="SM00852">
    <property type="entry name" value="MoCF_biosynth"/>
    <property type="match status" value="1"/>
</dbReference>
<dbReference type="InterPro" id="IPR036135">
    <property type="entry name" value="MoeA_linker/N_sf"/>
</dbReference>
<dbReference type="NCBIfam" id="TIGR00177">
    <property type="entry name" value="molyb_syn"/>
    <property type="match status" value="1"/>
</dbReference>
<dbReference type="FunFam" id="2.170.190.11:FF:000008">
    <property type="entry name" value="Molybdopterin molybdenumtransferase"/>
    <property type="match status" value="1"/>
</dbReference>
<accession>A0A8R1YA46</accession>
<dbReference type="OrthoDB" id="4349954at2759"/>
<keyword evidence="3 4" id="KW-0501">Molybdenum cofactor biosynthesis</keyword>
<dbReference type="PROSITE" id="PS01079">
    <property type="entry name" value="MOCF_BIOSYNTHESIS_2"/>
    <property type="match status" value="1"/>
</dbReference>
<dbReference type="Gene3D" id="2.40.340.10">
    <property type="entry name" value="MoeA, C-terminal, domain IV"/>
    <property type="match status" value="1"/>
</dbReference>
<dbReference type="GO" id="GO:0030425">
    <property type="term" value="C:dendrite"/>
    <property type="evidence" value="ECO:0000318"/>
    <property type="project" value="GO_Central"/>
</dbReference>
<keyword evidence="4" id="KW-0500">Molybdenum</keyword>
<sequence length="478" mass="51095">MGCNNVIRKMSSSSSHVDNGSIAHHLPSIPSVSSFLQVVHRHRISPWPAVSMEEAMTSIENSMPEGRCKFIPATLAKPGHVLVSQVVARSNVPEYHTSTKDGYAVIAADPSPTRRVVGVQVAAPTTPDAHTLQLGECIRVCTGSILPHGADAVVMVENTILVQHDGNEEGVIEVKTTVKKGQDVRLPGADIKEGDVLLEAGTVLGPAEIGILASNARRDIEVYRRPRVCVMSTGNEILDCTMDEQLCPGQVRDSNRPQLMALFRSRGFKPIDAGIVPDTREHLLGGLITAFRYSSVVVTTGGVSMGEKDLMKEVLEKDLKFKIHFGRVWMKPGLPATFATGMVDDLPCAVFALPGNPVSSFVCAELFAVPALRKMGGYLKPHHTLIKVTLANSLKLDSRPEYARAILREPSASSASSSSSDSSSTVFLPTAYTTGTQCSSRLLSMAGGNLLLRLPARSSECTELPAGTVIDALVVGAL</sequence>
<protein>
    <submittedName>
        <fullName evidence="5">Uncharacterized protein</fullName>
    </submittedName>
</protein>
<comment type="pathway">
    <text evidence="4">Cofactor biosynthesis; molybdopterin biosynthesis.</text>
</comment>
<dbReference type="InterPro" id="IPR008284">
    <property type="entry name" value="MoCF_biosynth_CS"/>
</dbReference>
<evidence type="ECO:0000256" key="4">
    <source>
        <dbReference type="RuleBase" id="RU365090"/>
    </source>
</evidence>
<comment type="function">
    <text evidence="4">Catalyzes two steps in the biosynthesis of the molybdenum cofactor. In the first step, molybdopterin is adenylated. Subsequently, molybdate is inserted into adenylated molybdopterin and AMP is released.</text>
</comment>
<dbReference type="Proteomes" id="UP000005239">
    <property type="component" value="Unassembled WGS sequence"/>
</dbReference>
<dbReference type="GO" id="GO:0005524">
    <property type="term" value="F:ATP binding"/>
    <property type="evidence" value="ECO:0007669"/>
    <property type="project" value="UniProtKB-UniRule"/>
</dbReference>
<name>A0A2A6CR93_PRIPA</name>
<dbReference type="SUPFAM" id="SSF63867">
    <property type="entry name" value="MoeA C-terminal domain-like"/>
    <property type="match status" value="1"/>
</dbReference>
<dbReference type="PANTHER" id="PTHR10192">
    <property type="entry name" value="MOLYBDOPTERIN BIOSYNTHESIS PROTEIN"/>
    <property type="match status" value="1"/>
</dbReference>
<keyword evidence="6" id="KW-1185">Reference proteome</keyword>
<dbReference type="GO" id="GO:0005829">
    <property type="term" value="C:cytosol"/>
    <property type="evidence" value="ECO:0000318"/>
    <property type="project" value="GO_Central"/>
</dbReference>
<dbReference type="FunFam" id="2.40.340.10:FF:000008">
    <property type="entry name" value="Molybdopterin molybdenumtransferase"/>
    <property type="match status" value="1"/>
</dbReference>
<dbReference type="Pfam" id="PF00994">
    <property type="entry name" value="MoCF_biosynth"/>
    <property type="match status" value="1"/>
</dbReference>
<evidence type="ECO:0000313" key="5">
    <source>
        <dbReference type="EnsemblMetazoa" id="PPA14149.1"/>
    </source>
</evidence>
<evidence type="ECO:0000256" key="1">
    <source>
        <dbReference type="ARBA" id="ARBA00007589"/>
    </source>
</evidence>
<dbReference type="GO" id="GO:0045211">
    <property type="term" value="C:postsynaptic membrane"/>
    <property type="evidence" value="ECO:0000318"/>
    <property type="project" value="GO_Central"/>
</dbReference>
<dbReference type="GO" id="GO:0061599">
    <property type="term" value="F:molybdopterin molybdotransferase activity"/>
    <property type="evidence" value="ECO:0000318"/>
    <property type="project" value="GO_Central"/>
</dbReference>
<organism evidence="5 6">
    <name type="scientific">Pristionchus pacificus</name>
    <name type="common">Parasitic nematode worm</name>
    <dbReference type="NCBI Taxonomy" id="54126"/>
    <lineage>
        <taxon>Eukaryota</taxon>
        <taxon>Metazoa</taxon>
        <taxon>Ecdysozoa</taxon>
        <taxon>Nematoda</taxon>
        <taxon>Chromadorea</taxon>
        <taxon>Rhabditida</taxon>
        <taxon>Rhabditina</taxon>
        <taxon>Diplogasteromorpha</taxon>
        <taxon>Diplogasteroidea</taxon>
        <taxon>Neodiplogasteridae</taxon>
        <taxon>Pristionchus</taxon>
    </lineage>
</organism>
<evidence type="ECO:0000256" key="3">
    <source>
        <dbReference type="ARBA" id="ARBA00023150"/>
    </source>
</evidence>
<comment type="catalytic activity">
    <reaction evidence="4">
        <text>molybdopterin + ATP + H(+) = adenylyl-molybdopterin + diphosphate</text>
        <dbReference type="Rhea" id="RHEA:31331"/>
        <dbReference type="ChEBI" id="CHEBI:15378"/>
        <dbReference type="ChEBI" id="CHEBI:30616"/>
        <dbReference type="ChEBI" id="CHEBI:33019"/>
        <dbReference type="ChEBI" id="CHEBI:58698"/>
        <dbReference type="ChEBI" id="CHEBI:62727"/>
    </reaction>
</comment>
<dbReference type="InterPro" id="IPR036688">
    <property type="entry name" value="MoeA_C_domain_IV_sf"/>
</dbReference>
<dbReference type="Pfam" id="PF03453">
    <property type="entry name" value="MoeA_N"/>
    <property type="match status" value="1"/>
</dbReference>
<dbReference type="GO" id="GO:0061598">
    <property type="term" value="F:molybdopterin adenylyltransferase activity"/>
    <property type="evidence" value="ECO:0007669"/>
    <property type="project" value="UniProtKB-UniRule"/>
</dbReference>
<comment type="catalytic activity">
    <reaction evidence="4">
        <text>adenylyl-molybdopterin + molybdate = Mo-molybdopterin + AMP + H(+)</text>
        <dbReference type="Rhea" id="RHEA:35047"/>
        <dbReference type="ChEBI" id="CHEBI:15378"/>
        <dbReference type="ChEBI" id="CHEBI:36264"/>
        <dbReference type="ChEBI" id="CHEBI:62727"/>
        <dbReference type="ChEBI" id="CHEBI:71302"/>
        <dbReference type="ChEBI" id="CHEBI:456215"/>
    </reaction>
</comment>
<dbReference type="InterPro" id="IPR038987">
    <property type="entry name" value="MoeA-like"/>
</dbReference>
<dbReference type="InterPro" id="IPR005110">
    <property type="entry name" value="MoeA_linker/N"/>
</dbReference>
<dbReference type="CDD" id="cd00887">
    <property type="entry name" value="MoeA"/>
    <property type="match status" value="1"/>
</dbReference>
<proteinExistence type="inferred from homology"/>
<dbReference type="SUPFAM" id="SSF63882">
    <property type="entry name" value="MoeA N-terminal region -like"/>
    <property type="match status" value="1"/>
</dbReference>
<dbReference type="Gene3D" id="3.90.105.10">
    <property type="entry name" value="Molybdopterin biosynthesis moea protein, domain 2"/>
    <property type="match status" value="1"/>
</dbReference>
<dbReference type="GO" id="GO:0006777">
    <property type="term" value="P:Mo-molybdopterin cofactor biosynthetic process"/>
    <property type="evidence" value="ECO:0000318"/>
    <property type="project" value="GO_Central"/>
</dbReference>
<dbReference type="InterPro" id="IPR001453">
    <property type="entry name" value="MoaB/Mog_dom"/>
</dbReference>
<gene>
    <name evidence="5" type="primary">WBGene00103703</name>
</gene>
<keyword evidence="4" id="KW-0460">Magnesium</keyword>
<comment type="similarity">
    <text evidence="2">In the C-terminal section; belongs to the MoeA family.</text>
</comment>
<keyword evidence="4" id="KW-0479">Metal-binding</keyword>
<comment type="similarity">
    <text evidence="4">Belongs to the MoeA family.</text>
</comment>
<keyword evidence="4" id="KW-0808">Transferase</keyword>
<dbReference type="GO" id="GO:0099572">
    <property type="term" value="C:postsynaptic specialization"/>
    <property type="evidence" value="ECO:0000318"/>
    <property type="project" value="GO_Central"/>
</dbReference>
<reference evidence="5" key="2">
    <citation type="submission" date="2022-06" db="UniProtKB">
        <authorList>
            <consortium name="EnsemblMetazoa"/>
        </authorList>
    </citation>
    <scope>IDENTIFICATION</scope>
    <source>
        <strain evidence="5">PS312</strain>
    </source>
</reference>
<dbReference type="GO" id="GO:0005737">
    <property type="term" value="C:cytoplasm"/>
    <property type="evidence" value="ECO:0000318"/>
    <property type="project" value="GO_Central"/>
</dbReference>
<dbReference type="GO" id="GO:0072579">
    <property type="term" value="P:glycine receptor clustering"/>
    <property type="evidence" value="ECO:0000318"/>
    <property type="project" value="GO_Central"/>
</dbReference>
<reference evidence="6" key="1">
    <citation type="journal article" date="2008" name="Nat. Genet.">
        <title>The Pristionchus pacificus genome provides a unique perspective on nematode lifestyle and parasitism.</title>
        <authorList>
            <person name="Dieterich C."/>
            <person name="Clifton S.W."/>
            <person name="Schuster L.N."/>
            <person name="Chinwalla A."/>
            <person name="Delehaunty K."/>
            <person name="Dinkelacker I."/>
            <person name="Fulton L."/>
            <person name="Fulton R."/>
            <person name="Godfrey J."/>
            <person name="Minx P."/>
            <person name="Mitreva M."/>
            <person name="Roeseler W."/>
            <person name="Tian H."/>
            <person name="Witte H."/>
            <person name="Yang S.P."/>
            <person name="Wilson R.K."/>
            <person name="Sommer R.J."/>
        </authorList>
    </citation>
    <scope>NUCLEOTIDE SEQUENCE [LARGE SCALE GENOMIC DNA]</scope>
    <source>
        <strain evidence="6">PS312</strain>
    </source>
</reference>
<dbReference type="GO" id="GO:0007529">
    <property type="term" value="P:establishment of synaptic specificity at neuromuscular junction"/>
    <property type="evidence" value="ECO:0000318"/>
    <property type="project" value="GO_Central"/>
</dbReference>
<dbReference type="AlphaFoldDB" id="A0A2A6CR93"/>
<accession>A0A2A6CR93</accession>
<dbReference type="EnsemblMetazoa" id="PPA14149.1">
    <property type="protein sequence ID" value="PPA14149.1"/>
    <property type="gene ID" value="WBGene00103703"/>
</dbReference>
<comment type="cofactor">
    <cofactor evidence="4">
        <name>Mg(2+)</name>
        <dbReference type="ChEBI" id="CHEBI:18420"/>
    </cofactor>
</comment>
<dbReference type="Gene3D" id="3.40.980.10">
    <property type="entry name" value="MoaB/Mog-like domain"/>
    <property type="match status" value="1"/>
</dbReference>
<dbReference type="GO" id="GO:0097112">
    <property type="term" value="P:gamma-aminobutyric acid receptor clustering"/>
    <property type="evidence" value="ECO:0000318"/>
    <property type="project" value="GO_Central"/>
</dbReference>
<comment type="similarity">
    <text evidence="1">In the N-terminal section; belongs to the MoaB/Mog family.</text>
</comment>
<evidence type="ECO:0000313" key="6">
    <source>
        <dbReference type="Proteomes" id="UP000005239"/>
    </source>
</evidence>
<dbReference type="GO" id="GO:0046872">
    <property type="term" value="F:metal ion binding"/>
    <property type="evidence" value="ECO:0007669"/>
    <property type="project" value="UniProtKB-UniRule"/>
</dbReference>
<evidence type="ECO:0000256" key="2">
    <source>
        <dbReference type="ARBA" id="ARBA00008339"/>
    </source>
</evidence>
<dbReference type="PANTHER" id="PTHR10192:SF5">
    <property type="entry name" value="GEPHYRIN"/>
    <property type="match status" value="1"/>
</dbReference>
<dbReference type="Gene3D" id="2.170.190.11">
    <property type="entry name" value="Molybdopterin biosynthesis moea protein, domain 3"/>
    <property type="match status" value="1"/>
</dbReference>